<evidence type="ECO:0000313" key="2">
    <source>
        <dbReference type="Proteomes" id="UP001371456"/>
    </source>
</evidence>
<keyword evidence="2" id="KW-1185">Reference proteome</keyword>
<sequence length="56" mass="6459">MEIMFLEKQVKGDLVKAEEYCGRALVVNPRDGNVLSLYADLIWFNSKRCISCQCLF</sequence>
<organism evidence="1 2">
    <name type="scientific">Solanum bulbocastanum</name>
    <name type="common">Wild potato</name>
    <dbReference type="NCBI Taxonomy" id="147425"/>
    <lineage>
        <taxon>Eukaryota</taxon>
        <taxon>Viridiplantae</taxon>
        <taxon>Streptophyta</taxon>
        <taxon>Embryophyta</taxon>
        <taxon>Tracheophyta</taxon>
        <taxon>Spermatophyta</taxon>
        <taxon>Magnoliopsida</taxon>
        <taxon>eudicotyledons</taxon>
        <taxon>Gunneridae</taxon>
        <taxon>Pentapetalae</taxon>
        <taxon>asterids</taxon>
        <taxon>lamiids</taxon>
        <taxon>Solanales</taxon>
        <taxon>Solanaceae</taxon>
        <taxon>Solanoideae</taxon>
        <taxon>Solaneae</taxon>
        <taxon>Solanum</taxon>
    </lineage>
</organism>
<gene>
    <name evidence="1" type="ORF">RDI58_016024</name>
</gene>
<reference evidence="1 2" key="1">
    <citation type="submission" date="2024-02" db="EMBL/GenBank/DDBJ databases">
        <title>de novo genome assembly of Solanum bulbocastanum strain 11H21.</title>
        <authorList>
            <person name="Hosaka A.J."/>
        </authorList>
    </citation>
    <scope>NUCLEOTIDE SEQUENCE [LARGE SCALE GENOMIC DNA]</scope>
    <source>
        <tissue evidence="1">Young leaves</tissue>
    </source>
</reference>
<protein>
    <submittedName>
        <fullName evidence="1">Uncharacterized protein</fullName>
    </submittedName>
</protein>
<name>A0AAN8TGJ5_SOLBU</name>
<dbReference type="AlphaFoldDB" id="A0AAN8TGJ5"/>
<dbReference type="Proteomes" id="UP001371456">
    <property type="component" value="Unassembled WGS sequence"/>
</dbReference>
<comment type="caution">
    <text evidence="1">The sequence shown here is derived from an EMBL/GenBank/DDBJ whole genome shotgun (WGS) entry which is preliminary data.</text>
</comment>
<accession>A0AAN8TGJ5</accession>
<dbReference type="EMBL" id="JBANQN010000006">
    <property type="protein sequence ID" value="KAK6787499.1"/>
    <property type="molecule type" value="Genomic_DNA"/>
</dbReference>
<evidence type="ECO:0000313" key="1">
    <source>
        <dbReference type="EMBL" id="KAK6787499.1"/>
    </source>
</evidence>
<proteinExistence type="predicted"/>